<organism evidence="1 2">
    <name type="scientific">Scutellospora calospora</name>
    <dbReference type="NCBI Taxonomy" id="85575"/>
    <lineage>
        <taxon>Eukaryota</taxon>
        <taxon>Fungi</taxon>
        <taxon>Fungi incertae sedis</taxon>
        <taxon>Mucoromycota</taxon>
        <taxon>Glomeromycotina</taxon>
        <taxon>Glomeromycetes</taxon>
        <taxon>Diversisporales</taxon>
        <taxon>Gigasporaceae</taxon>
        <taxon>Scutellospora</taxon>
    </lineage>
</organism>
<feature type="non-terminal residue" evidence="1">
    <location>
        <position position="1"/>
    </location>
</feature>
<dbReference type="EMBL" id="CAJVPM010031117">
    <property type="protein sequence ID" value="CAG8678930.1"/>
    <property type="molecule type" value="Genomic_DNA"/>
</dbReference>
<proteinExistence type="predicted"/>
<feature type="non-terminal residue" evidence="1">
    <location>
        <position position="241"/>
    </location>
</feature>
<reference evidence="1" key="1">
    <citation type="submission" date="2021-06" db="EMBL/GenBank/DDBJ databases">
        <authorList>
            <person name="Kallberg Y."/>
            <person name="Tangrot J."/>
            <person name="Rosling A."/>
        </authorList>
    </citation>
    <scope>NUCLEOTIDE SEQUENCE</scope>
    <source>
        <strain evidence="1">AU212A</strain>
    </source>
</reference>
<keyword evidence="2" id="KW-1185">Reference proteome</keyword>
<evidence type="ECO:0000313" key="1">
    <source>
        <dbReference type="EMBL" id="CAG8678930.1"/>
    </source>
</evidence>
<dbReference type="Proteomes" id="UP000789860">
    <property type="component" value="Unassembled WGS sequence"/>
</dbReference>
<name>A0ACA9NWP6_9GLOM</name>
<accession>A0ACA9NWP6</accession>
<gene>
    <name evidence="1" type="ORF">SCALOS_LOCUS9659</name>
</gene>
<sequence length="241" mass="26388">IQTLEQNMASNSDRYAFIGLGAMGLPMAINLQKYLSSNSFAPLVVYNRTFSKTHAVKEIGAIAATSLKQVIEYANIIFTSLANDNAVNQTFNELLSESDLIDNNKKKIIFVETSTIEPTTVGTLREKVENTTNRILLYCPVLGPPEVAKNAMLSIIPSGNQDAINYMLPLLTTVLGKKVLPAGDDVKNAAKFKLIGNLFVFGAGELLSEGLTLAEKSGVDKEMLLNFISSPEFITNVYRRY</sequence>
<comment type="caution">
    <text evidence="1">The sequence shown here is derived from an EMBL/GenBank/DDBJ whole genome shotgun (WGS) entry which is preliminary data.</text>
</comment>
<evidence type="ECO:0000313" key="2">
    <source>
        <dbReference type="Proteomes" id="UP000789860"/>
    </source>
</evidence>
<protein>
    <submittedName>
        <fullName evidence="1">4010_t:CDS:1</fullName>
    </submittedName>
</protein>